<dbReference type="EMBL" id="SDMP01000019">
    <property type="protein sequence ID" value="RYQ92693.1"/>
    <property type="molecule type" value="Genomic_DNA"/>
</dbReference>
<accession>A0A444XSJ0</accession>
<gene>
    <name evidence="1" type="ORF">Ahy_B09g098909</name>
</gene>
<proteinExistence type="predicted"/>
<sequence>MVSPTAAAVRGAQAPVCPRFFSSSSFNNRSVTARRQWSSSSSSSWSKSRTVQSLSVVQPLSNSSTRLLFLKTC</sequence>
<dbReference type="AlphaFoldDB" id="A0A444XSJ0"/>
<name>A0A444XSJ0_ARAHY</name>
<evidence type="ECO:0000313" key="2">
    <source>
        <dbReference type="Proteomes" id="UP000289738"/>
    </source>
</evidence>
<comment type="caution">
    <text evidence="1">The sequence shown here is derived from an EMBL/GenBank/DDBJ whole genome shotgun (WGS) entry which is preliminary data.</text>
</comment>
<protein>
    <submittedName>
        <fullName evidence="1">Uncharacterized protein</fullName>
    </submittedName>
</protein>
<keyword evidence="2" id="KW-1185">Reference proteome</keyword>
<evidence type="ECO:0000313" key="1">
    <source>
        <dbReference type="EMBL" id="RYQ92693.1"/>
    </source>
</evidence>
<dbReference type="Proteomes" id="UP000289738">
    <property type="component" value="Chromosome B09"/>
</dbReference>
<reference evidence="1 2" key="1">
    <citation type="submission" date="2019-01" db="EMBL/GenBank/DDBJ databases">
        <title>Sequencing of cultivated peanut Arachis hypogaea provides insights into genome evolution and oil improvement.</title>
        <authorList>
            <person name="Chen X."/>
        </authorList>
    </citation>
    <scope>NUCLEOTIDE SEQUENCE [LARGE SCALE GENOMIC DNA]</scope>
    <source>
        <strain evidence="2">cv. Fuhuasheng</strain>
        <tissue evidence="1">Leaves</tissue>
    </source>
</reference>
<organism evidence="1 2">
    <name type="scientific">Arachis hypogaea</name>
    <name type="common">Peanut</name>
    <dbReference type="NCBI Taxonomy" id="3818"/>
    <lineage>
        <taxon>Eukaryota</taxon>
        <taxon>Viridiplantae</taxon>
        <taxon>Streptophyta</taxon>
        <taxon>Embryophyta</taxon>
        <taxon>Tracheophyta</taxon>
        <taxon>Spermatophyta</taxon>
        <taxon>Magnoliopsida</taxon>
        <taxon>eudicotyledons</taxon>
        <taxon>Gunneridae</taxon>
        <taxon>Pentapetalae</taxon>
        <taxon>rosids</taxon>
        <taxon>fabids</taxon>
        <taxon>Fabales</taxon>
        <taxon>Fabaceae</taxon>
        <taxon>Papilionoideae</taxon>
        <taxon>50 kb inversion clade</taxon>
        <taxon>dalbergioids sensu lato</taxon>
        <taxon>Dalbergieae</taxon>
        <taxon>Pterocarpus clade</taxon>
        <taxon>Arachis</taxon>
    </lineage>
</organism>